<sequence>MMSTQKPVTVDEFVASLRHSDLPTIIVEGKEDMPIYRWVETQFGIGTADVLEVGGRRKLLSIFERRQEFPDLPVAFVADKDMWLFSGIPSDYREVIWTEGYSIENDLYAGADLENLLEAEEAQEHQQVLDAIVEWFAFEVEECLDCKPYEVKIHSNRIVPLGQTQIDGDFRKCRGFRPPGEEIHRQIREAYQLKLRGKQLFEMLVRFLSAPDRKSKYSYDNLREMAFKMPPSHSLMNRLMQEIEQAITNQ</sequence>
<reference evidence="1" key="1">
    <citation type="submission" date="2019-09" db="EMBL/GenBank/DDBJ databases">
        <title>Characterisation of the sponge microbiome using genome-centric metagenomics.</title>
        <authorList>
            <person name="Engelberts J.P."/>
            <person name="Robbins S.J."/>
            <person name="De Goeij J.M."/>
            <person name="Aranda M."/>
            <person name="Bell S.C."/>
            <person name="Webster N.S."/>
        </authorList>
    </citation>
    <scope>NUCLEOTIDE SEQUENCE</scope>
    <source>
        <strain evidence="1">SB0664_bin_27</strain>
    </source>
</reference>
<accession>A0A6B0YT35</accession>
<dbReference type="EMBL" id="VXRG01000103">
    <property type="protein sequence ID" value="MXY94210.1"/>
    <property type="molecule type" value="Genomic_DNA"/>
</dbReference>
<organism evidence="1">
    <name type="scientific">Caldilineaceae bacterium SB0664_bin_27</name>
    <dbReference type="NCBI Taxonomy" id="2605260"/>
    <lineage>
        <taxon>Bacteria</taxon>
        <taxon>Bacillati</taxon>
        <taxon>Chloroflexota</taxon>
        <taxon>Caldilineae</taxon>
        <taxon>Caldilineales</taxon>
        <taxon>Caldilineaceae</taxon>
    </lineage>
</organism>
<dbReference type="AlphaFoldDB" id="A0A6B0YT35"/>
<protein>
    <submittedName>
        <fullName evidence="1">DUF4435 domain-containing protein</fullName>
    </submittedName>
</protein>
<name>A0A6B0YT35_9CHLR</name>
<gene>
    <name evidence="1" type="ORF">F4Y42_12275</name>
</gene>
<comment type="caution">
    <text evidence="1">The sequence shown here is derived from an EMBL/GenBank/DDBJ whole genome shotgun (WGS) entry which is preliminary data.</text>
</comment>
<evidence type="ECO:0000313" key="1">
    <source>
        <dbReference type="EMBL" id="MXY94210.1"/>
    </source>
</evidence>
<proteinExistence type="predicted"/>